<protein>
    <recommendedName>
        <fullName evidence="2">Protein aurora borealis</fullName>
    </recommendedName>
</protein>
<dbReference type="PRINTS" id="PR02038">
    <property type="entry name" value="AURORABORA"/>
</dbReference>
<dbReference type="GO" id="GO:0007088">
    <property type="term" value="P:regulation of mitotic nuclear division"/>
    <property type="evidence" value="ECO:0007669"/>
    <property type="project" value="TreeGrafter"/>
</dbReference>
<organism evidence="7 8">
    <name type="scientific">Scleropages formosus</name>
    <name type="common">Asian bonytongue</name>
    <name type="synonym">Osteoglossum formosum</name>
    <dbReference type="NCBI Taxonomy" id="113540"/>
    <lineage>
        <taxon>Eukaryota</taxon>
        <taxon>Metazoa</taxon>
        <taxon>Chordata</taxon>
        <taxon>Craniata</taxon>
        <taxon>Vertebrata</taxon>
        <taxon>Euteleostomi</taxon>
        <taxon>Actinopterygii</taxon>
        <taxon>Neopterygii</taxon>
        <taxon>Teleostei</taxon>
        <taxon>Osteoglossocephala</taxon>
        <taxon>Osteoglossomorpha</taxon>
        <taxon>Osteoglossiformes</taxon>
        <taxon>Osteoglossidae</taxon>
        <taxon>Scleropages</taxon>
    </lineage>
</organism>
<dbReference type="PANTHER" id="PTHR14728">
    <property type="entry name" value="PROTEIN AURORA BOREALIS"/>
    <property type="match status" value="1"/>
</dbReference>
<evidence type="ECO:0000256" key="2">
    <source>
        <dbReference type="ARBA" id="ARBA00020055"/>
    </source>
</evidence>
<feature type="region of interest" description="Disordered" evidence="6">
    <location>
        <begin position="266"/>
        <end position="286"/>
    </location>
</feature>
<dbReference type="GO" id="GO:0051301">
    <property type="term" value="P:cell division"/>
    <property type="evidence" value="ECO:0007669"/>
    <property type="project" value="UniProtKB-KW"/>
</dbReference>
<evidence type="ECO:0000256" key="4">
    <source>
        <dbReference type="ARBA" id="ARBA00022776"/>
    </source>
</evidence>
<keyword evidence="5" id="KW-0131">Cell cycle</keyword>
<name>A0A8C9TRG4_SCLFO</name>
<evidence type="ECO:0000313" key="7">
    <source>
        <dbReference type="Ensembl" id="ENSSFOP00015057463.1"/>
    </source>
</evidence>
<sequence>LPPKHDWPVRPEGKLKLTFESTGKSLRCVPLWGCKCLFCFCFCFVVLVWSECAEAGDMMGEPPPEAAGHIDPETPGRPAVLNPFESPNDYHRLHESVVVSPSVFNSSRCSSTPAKFKWTIDEMASLLPVEIDPEDIQRQSLYLSQTRTDKEIEEKRQHAIDQFFTKDAIVPSPWAAPFSKQSAQIHAGVSNNCANNIFARRGQTFILAYDLLCYKETLQRLDINWNLLFMSCIYVSPGDYYKTEEVSEQVQETLSSSSLRRKLFLDGNGSGSESSTPSSPERSPIEGLLERSGAPVSVVSPLQCGAAVLTPSSGQFSSSPIQGRGRAYSLGSMASPMFPEKSSPNFKSPMLSPIIVQYVKTPMSERKKLIFQTPDGMALSSSNIDVSYCKGSPFVEGCSPIKSCSPVQRRACGWLLPHYRTSPLQLSPPIFEDKENVHPSDGLSIVESKGCPTLLATPSGRCEDALGSMGGLCEKEMPAPSLVPMEDMGINNTVNMGEVTESREDYGTWAGDGVESIPLRLTSSRTGSLLNAENSHMYVSMLAEGSTIPYDCSMQVDSGYNTYSVPTNSTMDGVSSESQTKEVLGHASEEAFSHTKNNHIKTKVRYRFVT</sequence>
<accession>A0A8C9TRG4</accession>
<reference evidence="7" key="3">
    <citation type="submission" date="2025-09" db="UniProtKB">
        <authorList>
            <consortium name="Ensembl"/>
        </authorList>
    </citation>
    <scope>IDENTIFICATION</scope>
</reference>
<keyword evidence="4" id="KW-0498">Mitosis</keyword>
<reference evidence="7" key="2">
    <citation type="submission" date="2025-08" db="UniProtKB">
        <authorList>
            <consortium name="Ensembl"/>
        </authorList>
    </citation>
    <scope>IDENTIFICATION</scope>
</reference>
<evidence type="ECO:0000313" key="8">
    <source>
        <dbReference type="Proteomes" id="UP000694397"/>
    </source>
</evidence>
<proteinExistence type="inferred from homology"/>
<dbReference type="InterPro" id="IPR023252">
    <property type="entry name" value="Aurora_borealis_protein"/>
</dbReference>
<gene>
    <name evidence="7" type="primary">BORA</name>
    <name evidence="7" type="synonym">bora</name>
</gene>
<dbReference type="GO" id="GO:0060236">
    <property type="term" value="P:regulation of mitotic spindle organization"/>
    <property type="evidence" value="ECO:0007669"/>
    <property type="project" value="TreeGrafter"/>
</dbReference>
<dbReference type="Proteomes" id="UP000694397">
    <property type="component" value="Chromosome 12"/>
</dbReference>
<dbReference type="GeneTree" id="ENSGT00390000013790"/>
<reference evidence="7 8" key="1">
    <citation type="submission" date="2019-04" db="EMBL/GenBank/DDBJ databases">
        <authorList>
            <consortium name="Wellcome Sanger Institute Data Sharing"/>
        </authorList>
    </citation>
    <scope>NUCLEOTIDE SEQUENCE [LARGE SCALE GENOMIC DNA]</scope>
</reference>
<evidence type="ECO:0000256" key="5">
    <source>
        <dbReference type="ARBA" id="ARBA00023306"/>
    </source>
</evidence>
<dbReference type="GO" id="GO:0005634">
    <property type="term" value="C:nucleus"/>
    <property type="evidence" value="ECO:0007669"/>
    <property type="project" value="TreeGrafter"/>
</dbReference>
<dbReference type="OrthoDB" id="10020858at2759"/>
<evidence type="ECO:0000256" key="1">
    <source>
        <dbReference type="ARBA" id="ARBA00010963"/>
    </source>
</evidence>
<dbReference type="GO" id="GO:0019901">
    <property type="term" value="F:protein kinase binding"/>
    <property type="evidence" value="ECO:0007669"/>
    <property type="project" value="TreeGrafter"/>
</dbReference>
<keyword evidence="3" id="KW-0132">Cell division</keyword>
<comment type="similarity">
    <text evidence="1">Belongs to the BORA family.</text>
</comment>
<evidence type="ECO:0000256" key="6">
    <source>
        <dbReference type="SAM" id="MobiDB-lite"/>
    </source>
</evidence>
<dbReference type="GO" id="GO:0005737">
    <property type="term" value="C:cytoplasm"/>
    <property type="evidence" value="ECO:0007669"/>
    <property type="project" value="TreeGrafter"/>
</dbReference>
<dbReference type="AlphaFoldDB" id="A0A8C9TRG4"/>
<dbReference type="Ensembl" id="ENSSFOT00015062638.1">
    <property type="protein sequence ID" value="ENSSFOP00015057463.1"/>
    <property type="gene ID" value="ENSSFOG00015022248.2"/>
</dbReference>
<keyword evidence="8" id="KW-1185">Reference proteome</keyword>
<dbReference type="Pfam" id="PF15280">
    <property type="entry name" value="BORA_N"/>
    <property type="match status" value="2"/>
</dbReference>
<dbReference type="PANTHER" id="PTHR14728:SF2">
    <property type="entry name" value="PROTEIN AURORA BOREALIS"/>
    <property type="match status" value="1"/>
</dbReference>
<evidence type="ECO:0000256" key="3">
    <source>
        <dbReference type="ARBA" id="ARBA00022618"/>
    </source>
</evidence>